<dbReference type="SUPFAM" id="SSF55874">
    <property type="entry name" value="ATPase domain of HSP90 chaperone/DNA topoisomerase II/histidine kinase"/>
    <property type="match status" value="1"/>
</dbReference>
<sequence>MIILKYIVNLSVFSTFVIIPLVIHSFFNYIPVKKVRRWAGLYAVLFIVILVLLSINQLGYSFDLRIAIVIVAFSYLGPVTGLVTGYVALVARLYENDIWFGSIYAWTLLMVGFLAINFYFSKLTTIKRVLILFCTYACSYLVIESIFYNIKEHPFIHFEYLLFVCLGVIIAILIIESYLRLYELNSKLEYMYKKVGKSELKYRLIVENTVDMTVVLNKSMSLLYYSPSHLVILGYEESELEGIKFQSLIHPDDYSNFRDMLNVMFQNKKAQSVIFRIQNKKGEWIELESSLMPVKREDESIEHIVVNSRDISERRKVEESLLQSEKLSIVSELAAGVAHEIRNPLTTIKGFVQLYKKENKSVVYSDLLLNELDRIEEITSELLTLGKPQSFKRHIINVQELMENTLELLTLQLGNNAIQFKLNVEHSSIMIACEKNQLKQVFLNVLKNAVESMEAGGEININISQTSCSECIISIRDQGCGIPEDLLPRLGEPFYSLKDKGTGLGLMVCHKIIEQHNGKITYSSKVNEGTLIEIILPLVS</sequence>
<dbReference type="SMART" id="SM00387">
    <property type="entry name" value="HATPase_c"/>
    <property type="match status" value="1"/>
</dbReference>
<evidence type="ECO:0000256" key="2">
    <source>
        <dbReference type="ARBA" id="ARBA00012438"/>
    </source>
</evidence>
<evidence type="ECO:0000259" key="12">
    <source>
        <dbReference type="PROSITE" id="PS50113"/>
    </source>
</evidence>
<dbReference type="SMART" id="SM00086">
    <property type="entry name" value="PAC"/>
    <property type="match status" value="1"/>
</dbReference>
<dbReference type="EC" id="2.7.13.3" evidence="2"/>
<dbReference type="InterPro" id="IPR036097">
    <property type="entry name" value="HisK_dim/P_sf"/>
</dbReference>
<dbReference type="InterPro" id="IPR003594">
    <property type="entry name" value="HATPase_dom"/>
</dbReference>
<evidence type="ECO:0000256" key="6">
    <source>
        <dbReference type="ARBA" id="ARBA00022777"/>
    </source>
</evidence>
<comment type="catalytic activity">
    <reaction evidence="1">
        <text>ATP + protein L-histidine = ADP + protein N-phospho-L-histidine.</text>
        <dbReference type="EC" id="2.7.13.3"/>
    </reaction>
</comment>
<dbReference type="Gene3D" id="3.30.450.20">
    <property type="entry name" value="PAS domain"/>
    <property type="match status" value="1"/>
</dbReference>
<dbReference type="PROSITE" id="PS50109">
    <property type="entry name" value="HIS_KIN"/>
    <property type="match status" value="1"/>
</dbReference>
<feature type="transmembrane region" description="Helical" evidence="9">
    <location>
        <begin position="66"/>
        <end position="91"/>
    </location>
</feature>
<dbReference type="NCBIfam" id="TIGR00229">
    <property type="entry name" value="sensory_box"/>
    <property type="match status" value="1"/>
</dbReference>
<dbReference type="EMBL" id="CP096034">
    <property type="protein sequence ID" value="UPM55219.1"/>
    <property type="molecule type" value="Genomic_DNA"/>
</dbReference>
<keyword evidence="5" id="KW-0547">Nucleotide-binding</keyword>
<dbReference type="GO" id="GO:0005524">
    <property type="term" value="F:ATP binding"/>
    <property type="evidence" value="ECO:0007669"/>
    <property type="project" value="UniProtKB-KW"/>
</dbReference>
<dbReference type="InterPro" id="IPR035965">
    <property type="entry name" value="PAS-like_dom_sf"/>
</dbReference>
<dbReference type="PROSITE" id="PS50113">
    <property type="entry name" value="PAC"/>
    <property type="match status" value="1"/>
</dbReference>
<feature type="domain" description="PAS" evidence="11">
    <location>
        <begin position="198"/>
        <end position="268"/>
    </location>
</feature>
<dbReference type="PRINTS" id="PR00344">
    <property type="entry name" value="BCTRLSENSOR"/>
</dbReference>
<dbReference type="InterPro" id="IPR000014">
    <property type="entry name" value="PAS"/>
</dbReference>
<dbReference type="PROSITE" id="PS50112">
    <property type="entry name" value="PAS"/>
    <property type="match status" value="1"/>
</dbReference>
<evidence type="ECO:0000256" key="5">
    <source>
        <dbReference type="ARBA" id="ARBA00022741"/>
    </source>
</evidence>
<name>A0ABY4JN01_9BACI</name>
<organism evidence="13 14">
    <name type="scientific">Gottfriedia acidiceleris</name>
    <dbReference type="NCBI Taxonomy" id="371036"/>
    <lineage>
        <taxon>Bacteria</taxon>
        <taxon>Bacillati</taxon>
        <taxon>Bacillota</taxon>
        <taxon>Bacilli</taxon>
        <taxon>Bacillales</taxon>
        <taxon>Bacillaceae</taxon>
        <taxon>Gottfriedia</taxon>
    </lineage>
</organism>
<dbReference type="Gene3D" id="3.30.565.10">
    <property type="entry name" value="Histidine kinase-like ATPase, C-terminal domain"/>
    <property type="match status" value="1"/>
</dbReference>
<evidence type="ECO:0000256" key="8">
    <source>
        <dbReference type="ARBA" id="ARBA00023012"/>
    </source>
</evidence>
<keyword evidence="4" id="KW-0808">Transferase</keyword>
<dbReference type="Pfam" id="PF02518">
    <property type="entry name" value="HATPase_c"/>
    <property type="match status" value="1"/>
</dbReference>
<dbReference type="PANTHER" id="PTHR43065">
    <property type="entry name" value="SENSOR HISTIDINE KINASE"/>
    <property type="match status" value="1"/>
</dbReference>
<evidence type="ECO:0000256" key="1">
    <source>
        <dbReference type="ARBA" id="ARBA00000085"/>
    </source>
</evidence>
<feature type="transmembrane region" description="Helical" evidence="9">
    <location>
        <begin position="126"/>
        <end position="148"/>
    </location>
</feature>
<dbReference type="InterPro" id="IPR036890">
    <property type="entry name" value="HATPase_C_sf"/>
</dbReference>
<evidence type="ECO:0000259" key="11">
    <source>
        <dbReference type="PROSITE" id="PS50112"/>
    </source>
</evidence>
<dbReference type="InterPro" id="IPR001610">
    <property type="entry name" value="PAC"/>
</dbReference>
<keyword evidence="14" id="KW-1185">Reference proteome</keyword>
<dbReference type="InterPro" id="IPR013655">
    <property type="entry name" value="PAS_fold_3"/>
</dbReference>
<dbReference type="Pfam" id="PF00512">
    <property type="entry name" value="HisKA"/>
    <property type="match status" value="1"/>
</dbReference>
<keyword evidence="7 13" id="KW-0067">ATP-binding</keyword>
<feature type="transmembrane region" description="Helical" evidence="9">
    <location>
        <begin position="39"/>
        <end position="60"/>
    </location>
</feature>
<keyword evidence="9" id="KW-0812">Transmembrane</keyword>
<evidence type="ECO:0000256" key="7">
    <source>
        <dbReference type="ARBA" id="ARBA00022840"/>
    </source>
</evidence>
<evidence type="ECO:0000256" key="3">
    <source>
        <dbReference type="ARBA" id="ARBA00022553"/>
    </source>
</evidence>
<dbReference type="InterPro" id="IPR005467">
    <property type="entry name" value="His_kinase_dom"/>
</dbReference>
<dbReference type="Gene3D" id="1.10.287.130">
    <property type="match status" value="1"/>
</dbReference>
<dbReference type="SMART" id="SM00091">
    <property type="entry name" value="PAS"/>
    <property type="match status" value="1"/>
</dbReference>
<dbReference type="InterPro" id="IPR000700">
    <property type="entry name" value="PAS-assoc_C"/>
</dbReference>
<dbReference type="InterPro" id="IPR004358">
    <property type="entry name" value="Sig_transdc_His_kin-like_C"/>
</dbReference>
<feature type="transmembrane region" description="Helical" evidence="9">
    <location>
        <begin position="6"/>
        <end position="27"/>
    </location>
</feature>
<dbReference type="SUPFAM" id="SSF47384">
    <property type="entry name" value="Homodimeric domain of signal transducing histidine kinase"/>
    <property type="match status" value="1"/>
</dbReference>
<keyword evidence="9" id="KW-0472">Membrane</keyword>
<dbReference type="SMART" id="SM00388">
    <property type="entry name" value="HisKA"/>
    <property type="match status" value="1"/>
</dbReference>
<keyword evidence="6" id="KW-0418">Kinase</keyword>
<dbReference type="PANTHER" id="PTHR43065:SF34">
    <property type="entry name" value="SPORULATION KINASE A"/>
    <property type="match status" value="1"/>
</dbReference>
<evidence type="ECO:0000313" key="14">
    <source>
        <dbReference type="Proteomes" id="UP000830639"/>
    </source>
</evidence>
<dbReference type="Proteomes" id="UP000830639">
    <property type="component" value="Chromosome"/>
</dbReference>
<evidence type="ECO:0000313" key="13">
    <source>
        <dbReference type="EMBL" id="UPM55219.1"/>
    </source>
</evidence>
<dbReference type="CDD" id="cd00075">
    <property type="entry name" value="HATPase"/>
    <property type="match status" value="1"/>
</dbReference>
<keyword evidence="3" id="KW-0597">Phosphoprotein</keyword>
<dbReference type="RefSeq" id="WP_248268261.1">
    <property type="nucleotide sequence ID" value="NZ_CP096034.1"/>
</dbReference>
<feature type="transmembrane region" description="Helical" evidence="9">
    <location>
        <begin position="98"/>
        <end position="120"/>
    </location>
</feature>
<dbReference type="Pfam" id="PF08447">
    <property type="entry name" value="PAS_3"/>
    <property type="match status" value="1"/>
</dbReference>
<dbReference type="InterPro" id="IPR003661">
    <property type="entry name" value="HisK_dim/P_dom"/>
</dbReference>
<feature type="transmembrane region" description="Helical" evidence="9">
    <location>
        <begin position="160"/>
        <end position="179"/>
    </location>
</feature>
<evidence type="ECO:0000259" key="10">
    <source>
        <dbReference type="PROSITE" id="PS50109"/>
    </source>
</evidence>
<dbReference type="CDD" id="cd00082">
    <property type="entry name" value="HisKA"/>
    <property type="match status" value="1"/>
</dbReference>
<protein>
    <recommendedName>
        <fullName evidence="2">histidine kinase</fullName>
        <ecNumber evidence="2">2.7.13.3</ecNumber>
    </recommendedName>
</protein>
<keyword evidence="8" id="KW-0902">Two-component regulatory system</keyword>
<proteinExistence type="predicted"/>
<feature type="domain" description="PAC" evidence="12">
    <location>
        <begin position="271"/>
        <end position="323"/>
    </location>
</feature>
<accession>A0ABY4JN01</accession>
<evidence type="ECO:0000256" key="9">
    <source>
        <dbReference type="SAM" id="Phobius"/>
    </source>
</evidence>
<gene>
    <name evidence="13" type="ORF">MY490_05100</name>
</gene>
<dbReference type="SUPFAM" id="SSF55785">
    <property type="entry name" value="PYP-like sensor domain (PAS domain)"/>
    <property type="match status" value="1"/>
</dbReference>
<dbReference type="CDD" id="cd00130">
    <property type="entry name" value="PAS"/>
    <property type="match status" value="1"/>
</dbReference>
<keyword evidence="9" id="KW-1133">Transmembrane helix</keyword>
<evidence type="ECO:0000256" key="4">
    <source>
        <dbReference type="ARBA" id="ARBA00022679"/>
    </source>
</evidence>
<reference evidence="13 14" key="1">
    <citation type="submission" date="2022-04" db="EMBL/GenBank/DDBJ databases">
        <title>Mechanism of arsenic methylation and mitigation arsenic toxicity by Bacillus sp. LH14 from an Arsenic-Contaminated Paddy Soil.</title>
        <authorList>
            <person name="Wang D."/>
        </authorList>
    </citation>
    <scope>NUCLEOTIDE SEQUENCE [LARGE SCALE GENOMIC DNA]</scope>
    <source>
        <strain evidence="13 14">LH14</strain>
    </source>
</reference>
<feature type="domain" description="Histidine kinase" evidence="10">
    <location>
        <begin position="336"/>
        <end position="540"/>
    </location>
</feature>